<feature type="domain" description="SnoaL-like" evidence="2">
    <location>
        <begin position="32"/>
        <end position="161"/>
    </location>
</feature>
<name>A0A7S9LVC9_9RHOB</name>
<reference evidence="3 4" key="1">
    <citation type="submission" date="2020-11" db="EMBL/GenBank/DDBJ databases">
        <title>Description of Pontivivens ytuae sp. nov. isolated from deep sea sediment of Mariana Trench.</title>
        <authorList>
            <person name="Wang Z."/>
            <person name="Sun Q.-L."/>
            <person name="Xu X.-D."/>
            <person name="Tang Y.-Z."/>
            <person name="Zhang J."/>
        </authorList>
    </citation>
    <scope>NUCLEOTIDE SEQUENCE [LARGE SCALE GENOMIC DNA]</scope>
    <source>
        <strain evidence="3 4">MT2928</strain>
    </source>
</reference>
<sequence length="180" mass="19444">MKHLAVAANLLLATPVAAQSGDPITAENAVDVVEMIRIADAIDAAVDAKAWPLARSFFTETIEVDFTSLTGGEPATIPADALIDGWSGNLTAEKTSFHLRGNHRVVFDGAGEATLYSHGYAWNRMERGAAEENGGDPLWEVWGTYEHGFIRTEDGWQVDAMSFFATAQRGNDFVRDTPGS</sequence>
<protein>
    <submittedName>
        <fullName evidence="3">Nuclear transport factor 2 family protein</fullName>
    </submittedName>
</protein>
<evidence type="ECO:0000256" key="1">
    <source>
        <dbReference type="SAM" id="SignalP"/>
    </source>
</evidence>
<proteinExistence type="predicted"/>
<feature type="signal peptide" evidence="1">
    <location>
        <begin position="1"/>
        <end position="18"/>
    </location>
</feature>
<dbReference type="Gene3D" id="3.10.450.50">
    <property type="match status" value="1"/>
</dbReference>
<dbReference type="Pfam" id="PF13577">
    <property type="entry name" value="SnoaL_4"/>
    <property type="match status" value="1"/>
</dbReference>
<dbReference type="RefSeq" id="WP_196104609.1">
    <property type="nucleotide sequence ID" value="NZ_CP064942.1"/>
</dbReference>
<dbReference type="SUPFAM" id="SSF54427">
    <property type="entry name" value="NTF2-like"/>
    <property type="match status" value="1"/>
</dbReference>
<dbReference type="InterPro" id="IPR037401">
    <property type="entry name" value="SnoaL-like"/>
</dbReference>
<gene>
    <name evidence="3" type="ORF">I0K15_06660</name>
</gene>
<dbReference type="EMBL" id="CP064942">
    <property type="protein sequence ID" value="QPH55410.1"/>
    <property type="molecule type" value="Genomic_DNA"/>
</dbReference>
<feature type="chain" id="PRO_5032839572" evidence="1">
    <location>
        <begin position="19"/>
        <end position="180"/>
    </location>
</feature>
<accession>A0A7S9LVC9</accession>
<evidence type="ECO:0000259" key="2">
    <source>
        <dbReference type="Pfam" id="PF13577"/>
    </source>
</evidence>
<dbReference type="KEGG" id="poz:I0K15_06660"/>
<organism evidence="3 4">
    <name type="scientific">Pontivivens ytuae</name>
    <dbReference type="NCBI Taxonomy" id="2789856"/>
    <lineage>
        <taxon>Bacteria</taxon>
        <taxon>Pseudomonadati</taxon>
        <taxon>Pseudomonadota</taxon>
        <taxon>Alphaproteobacteria</taxon>
        <taxon>Rhodobacterales</taxon>
        <taxon>Paracoccaceae</taxon>
        <taxon>Pontivivens</taxon>
    </lineage>
</organism>
<evidence type="ECO:0000313" key="4">
    <source>
        <dbReference type="Proteomes" id="UP000594800"/>
    </source>
</evidence>
<dbReference type="Proteomes" id="UP000594800">
    <property type="component" value="Chromosome"/>
</dbReference>
<keyword evidence="4" id="KW-1185">Reference proteome</keyword>
<evidence type="ECO:0000313" key="3">
    <source>
        <dbReference type="EMBL" id="QPH55410.1"/>
    </source>
</evidence>
<dbReference type="AlphaFoldDB" id="A0A7S9LVC9"/>
<dbReference type="InterPro" id="IPR032710">
    <property type="entry name" value="NTF2-like_dom_sf"/>
</dbReference>
<keyword evidence="1" id="KW-0732">Signal</keyword>